<dbReference type="PROSITE" id="PS50885">
    <property type="entry name" value="HAMP"/>
    <property type="match status" value="1"/>
</dbReference>
<reference evidence="12 13" key="1">
    <citation type="submission" date="2019-12" db="EMBL/GenBank/DDBJ databases">
        <title>Strain KN286 was isolated from seawater, which was collected from Caroline Seamount in the tropical western Pacific.</title>
        <authorList>
            <person name="Wang Q."/>
        </authorList>
    </citation>
    <scope>NUCLEOTIDE SEQUENCE [LARGE SCALE GENOMIC DNA]</scope>
    <source>
        <strain evidence="12 13">KN286</strain>
    </source>
</reference>
<dbReference type="InterPro" id="IPR036890">
    <property type="entry name" value="HATPase_C_sf"/>
</dbReference>
<comment type="caution">
    <text evidence="12">The sequence shown here is derived from an EMBL/GenBank/DDBJ whole genome shotgun (WGS) entry which is preliminary data.</text>
</comment>
<evidence type="ECO:0000256" key="5">
    <source>
        <dbReference type="ARBA" id="ARBA00022679"/>
    </source>
</evidence>
<evidence type="ECO:0000259" key="11">
    <source>
        <dbReference type="PROSITE" id="PS50885"/>
    </source>
</evidence>
<dbReference type="Gene3D" id="3.30.565.10">
    <property type="entry name" value="Histidine kinase-like ATPase, C-terminal domain"/>
    <property type="match status" value="1"/>
</dbReference>
<dbReference type="InterPro" id="IPR003660">
    <property type="entry name" value="HAMP_dom"/>
</dbReference>
<dbReference type="EMBL" id="WUWG01000003">
    <property type="protein sequence ID" value="MXU65688.1"/>
    <property type="molecule type" value="Genomic_DNA"/>
</dbReference>
<evidence type="ECO:0000313" key="13">
    <source>
        <dbReference type="Proteomes" id="UP000436016"/>
    </source>
</evidence>
<dbReference type="GO" id="GO:0004673">
    <property type="term" value="F:protein histidine kinase activity"/>
    <property type="evidence" value="ECO:0007669"/>
    <property type="project" value="UniProtKB-EC"/>
</dbReference>
<dbReference type="EC" id="2.7.13.3" evidence="3"/>
<keyword evidence="10" id="KW-0472">Membrane</keyword>
<keyword evidence="13" id="KW-1185">Reference proteome</keyword>
<comment type="catalytic activity">
    <reaction evidence="1">
        <text>ATP + protein L-histidine = ADP + protein N-phospho-L-histidine.</text>
        <dbReference type="EC" id="2.7.13.3"/>
    </reaction>
</comment>
<feature type="transmembrane region" description="Helical" evidence="10">
    <location>
        <begin position="287"/>
        <end position="306"/>
    </location>
</feature>
<dbReference type="PANTHER" id="PTHR41523:SF8">
    <property type="entry name" value="ETHYLENE RESPONSE SENSOR PROTEIN"/>
    <property type="match status" value="1"/>
</dbReference>
<dbReference type="AlphaFoldDB" id="A0A6B0TVV1"/>
<name>A0A6B0TVV1_9RHOB</name>
<accession>A0A6B0TVV1</accession>
<evidence type="ECO:0000256" key="7">
    <source>
        <dbReference type="ARBA" id="ARBA00022777"/>
    </source>
</evidence>
<keyword evidence="8" id="KW-0067">ATP-binding</keyword>
<dbReference type="Gene3D" id="3.30.450.20">
    <property type="entry name" value="PAS domain"/>
    <property type="match status" value="2"/>
</dbReference>
<dbReference type="InterPro" id="IPR011495">
    <property type="entry name" value="Sig_transdc_His_kin_sub2_dim/P"/>
</dbReference>
<evidence type="ECO:0000256" key="2">
    <source>
        <dbReference type="ARBA" id="ARBA00004370"/>
    </source>
</evidence>
<dbReference type="GO" id="GO:0016020">
    <property type="term" value="C:membrane"/>
    <property type="evidence" value="ECO:0007669"/>
    <property type="project" value="UniProtKB-SubCell"/>
</dbReference>
<keyword evidence="4" id="KW-0597">Phosphoprotein</keyword>
<dbReference type="SUPFAM" id="SSF55874">
    <property type="entry name" value="ATPase domain of HSP90 chaperone/DNA topoisomerase II/histidine kinase"/>
    <property type="match status" value="1"/>
</dbReference>
<dbReference type="GO" id="GO:0005524">
    <property type="term" value="F:ATP binding"/>
    <property type="evidence" value="ECO:0007669"/>
    <property type="project" value="UniProtKB-KW"/>
</dbReference>
<dbReference type="Pfam" id="PF07568">
    <property type="entry name" value="HisKA_2"/>
    <property type="match status" value="1"/>
</dbReference>
<evidence type="ECO:0000256" key="9">
    <source>
        <dbReference type="SAM" id="MobiDB-lite"/>
    </source>
</evidence>
<evidence type="ECO:0000256" key="4">
    <source>
        <dbReference type="ARBA" id="ARBA00022553"/>
    </source>
</evidence>
<dbReference type="Proteomes" id="UP000436016">
    <property type="component" value="Unassembled WGS sequence"/>
</dbReference>
<evidence type="ECO:0000256" key="3">
    <source>
        <dbReference type="ARBA" id="ARBA00012438"/>
    </source>
</evidence>
<keyword evidence="6" id="KW-0547">Nucleotide-binding</keyword>
<keyword evidence="7 12" id="KW-0418">Kinase</keyword>
<evidence type="ECO:0000256" key="8">
    <source>
        <dbReference type="ARBA" id="ARBA00022840"/>
    </source>
</evidence>
<dbReference type="PANTHER" id="PTHR41523">
    <property type="entry name" value="TWO-COMPONENT SYSTEM SENSOR PROTEIN"/>
    <property type="match status" value="1"/>
</dbReference>
<gene>
    <name evidence="12" type="ORF">GSH16_09520</name>
</gene>
<organism evidence="12 13">
    <name type="scientific">Oceanomicrobium pacificus</name>
    <dbReference type="NCBI Taxonomy" id="2692916"/>
    <lineage>
        <taxon>Bacteria</taxon>
        <taxon>Pseudomonadati</taxon>
        <taxon>Pseudomonadota</taxon>
        <taxon>Alphaproteobacteria</taxon>
        <taxon>Rhodobacterales</taxon>
        <taxon>Paracoccaceae</taxon>
        <taxon>Oceanomicrobium</taxon>
    </lineage>
</organism>
<sequence length="610" mass="66934">MPHNLLPARMRSLTFRVVAFLSLALLPIGLIAVKQTDEVTKETQRRTELTLLAVTEQAATVEQAVIQQAFGAARTLGAFIQLFNQDAEACQRHLQSFLDASDRFSFVGFLPKDGVMTCSSHGRTVDFSDFPGFADSVANPAPMVNVNQDAPLSGTSVIIISLPHYDDAGNFDGYISVSVPHYRLDIDSEEAPNDLVGLITFNDEGEVITATSDMGDVADLLPRGTELKYLFSGGRQAFSGKSVDEENRVFAVTPIVEDTVYALGIWSARAPSATGFDRALHPSVFPILMWIACLIVAMFAIHRLVLRHVTRLRRRMRAFARTRSFRPQPETGRVPLELAEMGQDFDQMAEAILRDEAELENSLHEKNVLLKEVHHRVKNNLQLISSIMNMEMRKNPDPATKKVLRRLQDRVRGLATIHRTLYQADSLSQVDAGVLINDIVDQIRVKGQVAGTKVKVDRTVDSVVLLPDQAVPLALLASEAVTNLLKHLGAPEGSPPEVIVELTESDDGEVTLRIENTLGQKTVIDDAAESTGLGAQLMNAFARQLGGRITTAEEDECYRLKLTFVKTPFDEEPVDFPADAQGDAEGQKAVTVASEPRNTETPGPARPSHA</sequence>
<proteinExistence type="predicted"/>
<evidence type="ECO:0000256" key="6">
    <source>
        <dbReference type="ARBA" id="ARBA00022741"/>
    </source>
</evidence>
<dbReference type="GO" id="GO:0007165">
    <property type="term" value="P:signal transduction"/>
    <property type="evidence" value="ECO:0007669"/>
    <property type="project" value="InterPro"/>
</dbReference>
<comment type="subcellular location">
    <subcellularLocation>
        <location evidence="2">Membrane</location>
    </subcellularLocation>
</comment>
<evidence type="ECO:0000313" key="12">
    <source>
        <dbReference type="EMBL" id="MXU65688.1"/>
    </source>
</evidence>
<feature type="region of interest" description="Disordered" evidence="9">
    <location>
        <begin position="571"/>
        <end position="610"/>
    </location>
</feature>
<keyword evidence="10" id="KW-0812">Transmembrane</keyword>
<keyword evidence="10" id="KW-1133">Transmembrane helix</keyword>
<evidence type="ECO:0000256" key="10">
    <source>
        <dbReference type="SAM" id="Phobius"/>
    </source>
</evidence>
<feature type="domain" description="HAMP" evidence="11">
    <location>
        <begin position="303"/>
        <end position="357"/>
    </location>
</feature>
<keyword evidence="5" id="KW-0808">Transferase</keyword>
<dbReference type="RefSeq" id="WP_160854394.1">
    <property type="nucleotide sequence ID" value="NZ_WUWG01000003.1"/>
</dbReference>
<evidence type="ECO:0000256" key="1">
    <source>
        <dbReference type="ARBA" id="ARBA00000085"/>
    </source>
</evidence>
<protein>
    <recommendedName>
        <fullName evidence="3">histidine kinase</fullName>
        <ecNumber evidence="3">2.7.13.3</ecNumber>
    </recommendedName>
</protein>